<reference evidence="2" key="1">
    <citation type="journal article" date="2022" name="bioRxiv">
        <title>Sequencing and chromosome-scale assembly of the giantPleurodeles waltlgenome.</title>
        <authorList>
            <person name="Brown T."/>
            <person name="Elewa A."/>
            <person name="Iarovenko S."/>
            <person name="Subramanian E."/>
            <person name="Araus A.J."/>
            <person name="Petzold A."/>
            <person name="Susuki M."/>
            <person name="Suzuki K.-i.T."/>
            <person name="Hayashi T."/>
            <person name="Toyoda A."/>
            <person name="Oliveira C."/>
            <person name="Osipova E."/>
            <person name="Leigh N.D."/>
            <person name="Simon A."/>
            <person name="Yun M.H."/>
        </authorList>
    </citation>
    <scope>NUCLEOTIDE SEQUENCE</scope>
    <source>
        <strain evidence="2">20211129_DDA</strain>
        <tissue evidence="2">Liver</tissue>
    </source>
</reference>
<dbReference type="EMBL" id="JANPWB010000003">
    <property type="protein sequence ID" value="KAJ1199801.1"/>
    <property type="molecule type" value="Genomic_DNA"/>
</dbReference>
<dbReference type="AlphaFoldDB" id="A0AAV7VG92"/>
<protein>
    <submittedName>
        <fullName evidence="2">Uncharacterized protein</fullName>
    </submittedName>
</protein>
<comment type="caution">
    <text evidence="2">The sequence shown here is derived from an EMBL/GenBank/DDBJ whole genome shotgun (WGS) entry which is preliminary data.</text>
</comment>
<evidence type="ECO:0000313" key="2">
    <source>
        <dbReference type="EMBL" id="KAJ1199801.1"/>
    </source>
</evidence>
<feature type="region of interest" description="Disordered" evidence="1">
    <location>
        <begin position="76"/>
        <end position="105"/>
    </location>
</feature>
<feature type="region of interest" description="Disordered" evidence="1">
    <location>
        <begin position="18"/>
        <end position="61"/>
    </location>
</feature>
<name>A0AAV7VG92_PLEWA</name>
<keyword evidence="3" id="KW-1185">Reference proteome</keyword>
<proteinExistence type="predicted"/>
<dbReference type="Proteomes" id="UP001066276">
    <property type="component" value="Chromosome 2_1"/>
</dbReference>
<organism evidence="2 3">
    <name type="scientific">Pleurodeles waltl</name>
    <name type="common">Iberian ribbed newt</name>
    <dbReference type="NCBI Taxonomy" id="8319"/>
    <lineage>
        <taxon>Eukaryota</taxon>
        <taxon>Metazoa</taxon>
        <taxon>Chordata</taxon>
        <taxon>Craniata</taxon>
        <taxon>Vertebrata</taxon>
        <taxon>Euteleostomi</taxon>
        <taxon>Amphibia</taxon>
        <taxon>Batrachia</taxon>
        <taxon>Caudata</taxon>
        <taxon>Salamandroidea</taxon>
        <taxon>Salamandridae</taxon>
        <taxon>Pleurodelinae</taxon>
        <taxon>Pleurodeles</taxon>
    </lineage>
</organism>
<evidence type="ECO:0000313" key="3">
    <source>
        <dbReference type="Proteomes" id="UP001066276"/>
    </source>
</evidence>
<evidence type="ECO:0000256" key="1">
    <source>
        <dbReference type="SAM" id="MobiDB-lite"/>
    </source>
</evidence>
<gene>
    <name evidence="2" type="ORF">NDU88_003633</name>
</gene>
<accession>A0AAV7VG92</accession>
<sequence length="105" mass="11077">MQPPFSFAPLCSWASALPPSRKSGSPGLSQAGLCVRRPTSGTVRAPPPLHSDRHAASRRPPSWVRAAPLNCHCAAGRGAGRRLQPTQGGRRGPGSGKEPLMKVDY</sequence>